<keyword evidence="2" id="KW-1185">Reference proteome</keyword>
<reference evidence="1 2" key="1">
    <citation type="journal article" date="2012" name="Science">
        <title>Ecological populations of bacteria act as socially cohesive units of antibiotic production and resistance.</title>
        <authorList>
            <person name="Cordero O.X."/>
            <person name="Wildschutte H."/>
            <person name="Kirkup B."/>
            <person name="Proehl S."/>
            <person name="Ngo L."/>
            <person name="Hussain F."/>
            <person name="Le Roux F."/>
            <person name="Mincer T."/>
            <person name="Polz M.F."/>
        </authorList>
    </citation>
    <scope>NUCLEOTIDE SEQUENCE [LARGE SCALE GENOMIC DNA]</scope>
    <source>
        <strain evidence="1 2">FF-454</strain>
    </source>
</reference>
<name>A0A1E5BYS5_9GAMM</name>
<organism evidence="1 2">
    <name type="scientific">Enterovibrio norvegicus FF-454</name>
    <dbReference type="NCBI Taxonomy" id="1185651"/>
    <lineage>
        <taxon>Bacteria</taxon>
        <taxon>Pseudomonadati</taxon>
        <taxon>Pseudomonadota</taxon>
        <taxon>Gammaproteobacteria</taxon>
        <taxon>Vibrionales</taxon>
        <taxon>Vibrionaceae</taxon>
        <taxon>Enterovibrio</taxon>
    </lineage>
</organism>
<gene>
    <name evidence="1" type="ORF">A1OK_16550</name>
</gene>
<dbReference type="Proteomes" id="UP000095039">
    <property type="component" value="Unassembled WGS sequence"/>
</dbReference>
<accession>A0A1E5BYS5</accession>
<proteinExistence type="predicted"/>
<evidence type="ECO:0000313" key="1">
    <source>
        <dbReference type="EMBL" id="OEE58062.1"/>
    </source>
</evidence>
<evidence type="ECO:0000313" key="2">
    <source>
        <dbReference type="Proteomes" id="UP000095039"/>
    </source>
</evidence>
<sequence>MTMVFISGSMRIKNLDENVRFRLKHIIDSGFDVIVGDADGVDTSIQEFLFQHSYQNVTVYCTGGQPRNNVGRWTVKNIVSTASPGSRAFFTSKDLAMTQDCDFGLMVWDTKSTGTLSNAVELLQLNKKSRVYVNKEKAFIKVTTVHDLEHLVSFMSDFAYKKANDKIKLADKIDAIKHKSIELF</sequence>
<dbReference type="AlphaFoldDB" id="A0A1E5BYS5"/>
<comment type="caution">
    <text evidence="1">The sequence shown here is derived from an EMBL/GenBank/DDBJ whole genome shotgun (WGS) entry which is preliminary data.</text>
</comment>
<protein>
    <submittedName>
        <fullName evidence="1">Uncharacterized protein</fullName>
    </submittedName>
</protein>
<dbReference type="RefSeq" id="WP_016962476.1">
    <property type="nucleotide sequence ID" value="NZ_AJWN02000100.1"/>
</dbReference>
<dbReference type="EMBL" id="AJWN02000100">
    <property type="protein sequence ID" value="OEE58062.1"/>
    <property type="molecule type" value="Genomic_DNA"/>
</dbReference>